<proteinExistence type="predicted"/>
<name>A0A914LH43_MELIC</name>
<keyword evidence="1" id="KW-1185">Reference proteome</keyword>
<dbReference type="Proteomes" id="UP000887563">
    <property type="component" value="Unplaced"/>
</dbReference>
<protein>
    <submittedName>
        <fullName evidence="2">Candidate secreted effector</fullName>
    </submittedName>
</protein>
<sequence length="109" mass="12520">MTCREMLLQQNLKEEENYLNKENGKEENTSNFFSHLYAGTKLNNNNNTIVNSDCNYENQNDGQYKCESEVNNKNNNNLFNKLPHSSKAITINDKVGVVEDPIPSEEICE</sequence>
<dbReference type="WBParaSite" id="Minc3s00421g12040">
    <property type="protein sequence ID" value="Minc3s00421g12040"/>
    <property type="gene ID" value="Minc3s00421g12040"/>
</dbReference>
<organism evidence="1 2">
    <name type="scientific">Meloidogyne incognita</name>
    <name type="common">Southern root-knot nematode worm</name>
    <name type="synonym">Oxyuris incognita</name>
    <dbReference type="NCBI Taxonomy" id="6306"/>
    <lineage>
        <taxon>Eukaryota</taxon>
        <taxon>Metazoa</taxon>
        <taxon>Ecdysozoa</taxon>
        <taxon>Nematoda</taxon>
        <taxon>Chromadorea</taxon>
        <taxon>Rhabditida</taxon>
        <taxon>Tylenchina</taxon>
        <taxon>Tylenchomorpha</taxon>
        <taxon>Tylenchoidea</taxon>
        <taxon>Meloidogynidae</taxon>
        <taxon>Meloidogyninae</taxon>
        <taxon>Meloidogyne</taxon>
        <taxon>Meloidogyne incognita group</taxon>
    </lineage>
</organism>
<reference evidence="2" key="1">
    <citation type="submission" date="2022-11" db="UniProtKB">
        <authorList>
            <consortium name="WormBaseParasite"/>
        </authorList>
    </citation>
    <scope>IDENTIFICATION</scope>
</reference>
<dbReference type="AlphaFoldDB" id="A0A914LH43"/>
<evidence type="ECO:0000313" key="1">
    <source>
        <dbReference type="Proteomes" id="UP000887563"/>
    </source>
</evidence>
<evidence type="ECO:0000313" key="2">
    <source>
        <dbReference type="WBParaSite" id="Minc3s00421g12040"/>
    </source>
</evidence>
<accession>A0A914LH43</accession>